<evidence type="ECO:0000256" key="1">
    <source>
        <dbReference type="ARBA" id="ARBA00004613"/>
    </source>
</evidence>
<dbReference type="GO" id="GO:0005576">
    <property type="term" value="C:extracellular region"/>
    <property type="evidence" value="ECO:0007669"/>
    <property type="project" value="UniProtKB-SubCell"/>
</dbReference>
<reference evidence="5" key="1">
    <citation type="journal article" date="2012" name="Nature">
        <title>The oyster genome reveals stress adaptation and complexity of shell formation.</title>
        <authorList>
            <person name="Zhang G."/>
            <person name="Fang X."/>
            <person name="Guo X."/>
            <person name="Li L."/>
            <person name="Luo R."/>
            <person name="Xu F."/>
            <person name="Yang P."/>
            <person name="Zhang L."/>
            <person name="Wang X."/>
            <person name="Qi H."/>
            <person name="Xiong Z."/>
            <person name="Que H."/>
            <person name="Xie Y."/>
            <person name="Holland P.W."/>
            <person name="Paps J."/>
            <person name="Zhu Y."/>
            <person name="Wu F."/>
            <person name="Chen Y."/>
            <person name="Wang J."/>
            <person name="Peng C."/>
            <person name="Meng J."/>
            <person name="Yang L."/>
            <person name="Liu J."/>
            <person name="Wen B."/>
            <person name="Zhang N."/>
            <person name="Huang Z."/>
            <person name="Zhu Q."/>
            <person name="Feng Y."/>
            <person name="Mount A."/>
            <person name="Hedgecock D."/>
            <person name="Xu Z."/>
            <person name="Liu Y."/>
            <person name="Domazet-Loso T."/>
            <person name="Du Y."/>
            <person name="Sun X."/>
            <person name="Zhang S."/>
            <person name="Liu B."/>
            <person name="Cheng P."/>
            <person name="Jiang X."/>
            <person name="Li J."/>
            <person name="Fan D."/>
            <person name="Wang W."/>
            <person name="Fu W."/>
            <person name="Wang T."/>
            <person name="Wang B."/>
            <person name="Zhang J."/>
            <person name="Peng Z."/>
            <person name="Li Y."/>
            <person name="Li N."/>
            <person name="Wang J."/>
            <person name="Chen M."/>
            <person name="He Y."/>
            <person name="Tan F."/>
            <person name="Song X."/>
            <person name="Zheng Q."/>
            <person name="Huang R."/>
            <person name="Yang H."/>
            <person name="Du X."/>
            <person name="Chen L."/>
            <person name="Yang M."/>
            <person name="Gaffney P.M."/>
            <person name="Wang S."/>
            <person name="Luo L."/>
            <person name="She Z."/>
            <person name="Ming Y."/>
            <person name="Huang W."/>
            <person name="Zhang S."/>
            <person name="Huang B."/>
            <person name="Zhang Y."/>
            <person name="Qu T."/>
            <person name="Ni P."/>
            <person name="Miao G."/>
            <person name="Wang J."/>
            <person name="Wang Q."/>
            <person name="Steinberg C.E."/>
            <person name="Wang H."/>
            <person name="Li N."/>
            <person name="Qian L."/>
            <person name="Zhang G."/>
            <person name="Li Y."/>
            <person name="Yang H."/>
            <person name="Liu X."/>
            <person name="Wang J."/>
            <person name="Yin Y."/>
            <person name="Wang J."/>
        </authorList>
    </citation>
    <scope>NUCLEOTIDE SEQUENCE [LARGE SCALE GENOMIC DNA]</scope>
    <source>
        <strain evidence="5">05x7-T-G4-1.051#20</strain>
    </source>
</reference>
<evidence type="ECO:0000256" key="4">
    <source>
        <dbReference type="ARBA" id="ARBA00022729"/>
    </source>
</evidence>
<dbReference type="GO" id="GO:0005125">
    <property type="term" value="F:cytokine activity"/>
    <property type="evidence" value="ECO:0007669"/>
    <property type="project" value="InterPro"/>
</dbReference>
<comment type="similarity">
    <text evidence="2">Belongs to the IL-17 family.</text>
</comment>
<dbReference type="InParanoid" id="K1QXP0"/>
<dbReference type="Gene3D" id="2.10.90.10">
    <property type="entry name" value="Cystine-knot cytokines"/>
    <property type="match status" value="1"/>
</dbReference>
<evidence type="ECO:0000256" key="2">
    <source>
        <dbReference type="ARBA" id="ARBA00007236"/>
    </source>
</evidence>
<organism evidence="5">
    <name type="scientific">Magallana gigas</name>
    <name type="common">Pacific oyster</name>
    <name type="synonym">Crassostrea gigas</name>
    <dbReference type="NCBI Taxonomy" id="29159"/>
    <lineage>
        <taxon>Eukaryota</taxon>
        <taxon>Metazoa</taxon>
        <taxon>Spiralia</taxon>
        <taxon>Lophotrochozoa</taxon>
        <taxon>Mollusca</taxon>
        <taxon>Bivalvia</taxon>
        <taxon>Autobranchia</taxon>
        <taxon>Pteriomorphia</taxon>
        <taxon>Ostreida</taxon>
        <taxon>Ostreoidea</taxon>
        <taxon>Ostreidae</taxon>
        <taxon>Magallana</taxon>
    </lineage>
</organism>
<protein>
    <submittedName>
        <fullName evidence="5">Uncharacterized protein</fullName>
    </submittedName>
</protein>
<gene>
    <name evidence="5" type="ORF">CGI_10020734</name>
</gene>
<dbReference type="EMBL" id="JH819141">
    <property type="protein sequence ID" value="EKC33705.1"/>
    <property type="molecule type" value="Genomic_DNA"/>
</dbReference>
<sequence length="190" mass="22174">MNLKLFILMTLNYLCPMMAMVIRCNLPLTLGYSKNEKDIYQESRYILPNTHGIRPGLGTLYSIDANFINIQYVNHSEKTTCEEMSSSTRNNYHITLAESASCPWYYRKNIDENRVPRELMEAKCACRCSLHRPNCARATCREVYRYVKVLRRSSCTEVVEVIEPISVGCTEFIAEQIIFENMRWISWNNS</sequence>
<proteinExistence type="inferred from homology"/>
<keyword evidence="4" id="KW-0732">Signal</keyword>
<dbReference type="AlphaFoldDB" id="K1QXP0"/>
<evidence type="ECO:0000313" key="5">
    <source>
        <dbReference type="EMBL" id="EKC33705.1"/>
    </source>
</evidence>
<dbReference type="InterPro" id="IPR010345">
    <property type="entry name" value="IL-17_fam"/>
</dbReference>
<dbReference type="SUPFAM" id="SSF57501">
    <property type="entry name" value="Cystine-knot cytokines"/>
    <property type="match status" value="1"/>
</dbReference>
<dbReference type="InterPro" id="IPR029034">
    <property type="entry name" value="Cystine-knot_cytokine"/>
</dbReference>
<dbReference type="Pfam" id="PF06083">
    <property type="entry name" value="IL17"/>
    <property type="match status" value="1"/>
</dbReference>
<evidence type="ECO:0000256" key="3">
    <source>
        <dbReference type="ARBA" id="ARBA00022525"/>
    </source>
</evidence>
<dbReference type="HOGENOM" id="CLU_1429310_0_0_1"/>
<keyword evidence="3" id="KW-0964">Secreted</keyword>
<accession>K1QXP0</accession>
<comment type="subcellular location">
    <subcellularLocation>
        <location evidence="1">Secreted</location>
    </subcellularLocation>
</comment>
<name>K1QXP0_MAGGI</name>